<dbReference type="NCBIfam" id="TIGR00756">
    <property type="entry name" value="PPR"/>
    <property type="match status" value="1"/>
</dbReference>
<evidence type="ECO:0000313" key="4">
    <source>
        <dbReference type="Proteomes" id="UP001281410"/>
    </source>
</evidence>
<gene>
    <name evidence="3" type="ORF">Dsin_021309</name>
</gene>
<dbReference type="Proteomes" id="UP001281410">
    <property type="component" value="Unassembled WGS sequence"/>
</dbReference>
<name>A0AAD9ZZY1_9ROSI</name>
<dbReference type="AlphaFoldDB" id="A0AAD9ZZY1"/>
<comment type="caution">
    <text evidence="3">The sequence shown here is derived from an EMBL/GenBank/DDBJ whole genome shotgun (WGS) entry which is preliminary data.</text>
</comment>
<dbReference type="PROSITE" id="PS51375">
    <property type="entry name" value="PPR"/>
    <property type="match status" value="1"/>
</dbReference>
<evidence type="ECO:0000256" key="1">
    <source>
        <dbReference type="ARBA" id="ARBA00022737"/>
    </source>
</evidence>
<dbReference type="Gene3D" id="1.25.40.10">
    <property type="entry name" value="Tetratricopeptide repeat domain"/>
    <property type="match status" value="1"/>
</dbReference>
<evidence type="ECO:0000313" key="3">
    <source>
        <dbReference type="EMBL" id="KAK3197894.1"/>
    </source>
</evidence>
<keyword evidence="4" id="KW-1185">Reference proteome</keyword>
<evidence type="ECO:0008006" key="5">
    <source>
        <dbReference type="Google" id="ProtNLM"/>
    </source>
</evidence>
<accession>A0AAD9ZZY1</accession>
<protein>
    <recommendedName>
        <fullName evidence="5">Pentatricopeptide repeat-containing protein</fullName>
    </recommendedName>
</protein>
<reference evidence="3" key="1">
    <citation type="journal article" date="2023" name="Plant J.">
        <title>Genome sequences and population genomics provide insights into the demographic history, inbreeding, and mutation load of two 'living fossil' tree species of Dipteronia.</title>
        <authorList>
            <person name="Feng Y."/>
            <person name="Comes H.P."/>
            <person name="Chen J."/>
            <person name="Zhu S."/>
            <person name="Lu R."/>
            <person name="Zhang X."/>
            <person name="Li P."/>
            <person name="Qiu J."/>
            <person name="Olsen K.M."/>
            <person name="Qiu Y."/>
        </authorList>
    </citation>
    <scope>NUCLEOTIDE SEQUENCE</scope>
    <source>
        <strain evidence="3">NBL</strain>
    </source>
</reference>
<organism evidence="3 4">
    <name type="scientific">Dipteronia sinensis</name>
    <dbReference type="NCBI Taxonomy" id="43782"/>
    <lineage>
        <taxon>Eukaryota</taxon>
        <taxon>Viridiplantae</taxon>
        <taxon>Streptophyta</taxon>
        <taxon>Embryophyta</taxon>
        <taxon>Tracheophyta</taxon>
        <taxon>Spermatophyta</taxon>
        <taxon>Magnoliopsida</taxon>
        <taxon>eudicotyledons</taxon>
        <taxon>Gunneridae</taxon>
        <taxon>Pentapetalae</taxon>
        <taxon>rosids</taxon>
        <taxon>malvids</taxon>
        <taxon>Sapindales</taxon>
        <taxon>Sapindaceae</taxon>
        <taxon>Hippocastanoideae</taxon>
        <taxon>Acereae</taxon>
        <taxon>Dipteronia</taxon>
    </lineage>
</organism>
<keyword evidence="1" id="KW-0677">Repeat</keyword>
<dbReference type="InterPro" id="IPR002885">
    <property type="entry name" value="PPR_rpt"/>
</dbReference>
<dbReference type="InterPro" id="IPR011990">
    <property type="entry name" value="TPR-like_helical_dom_sf"/>
</dbReference>
<proteinExistence type="predicted"/>
<dbReference type="EMBL" id="JANJYJ010000007">
    <property type="protein sequence ID" value="KAK3197894.1"/>
    <property type="molecule type" value="Genomic_DNA"/>
</dbReference>
<feature type="repeat" description="PPR" evidence="2">
    <location>
        <begin position="33"/>
        <end position="67"/>
    </location>
</feature>
<evidence type="ECO:0000256" key="2">
    <source>
        <dbReference type="PROSITE-ProRule" id="PRU00708"/>
    </source>
</evidence>
<sequence>MATRVAGSLCPITGLEDEMTVNSELTVKGHPPNRPVYNMLITMCGRGGKFMEAADYLVEMTEMRLIRISWCFDMVTDGLKSCEMHDLEKKIEQFGLAVQDDAFQ</sequence>